<dbReference type="InterPro" id="IPR003509">
    <property type="entry name" value="UPF0102_YraN-like"/>
</dbReference>
<protein>
    <recommendedName>
        <fullName evidence="2">UPF0102 protein HNQ57_002397</fullName>
    </recommendedName>
</protein>
<name>A0A840R6F4_9GAMM</name>
<proteinExistence type="inferred from homology"/>
<dbReference type="HAMAP" id="MF_00048">
    <property type="entry name" value="UPF0102"/>
    <property type="match status" value="1"/>
</dbReference>
<keyword evidence="4" id="KW-1185">Reference proteome</keyword>
<dbReference type="Gene3D" id="3.40.1350.10">
    <property type="match status" value="1"/>
</dbReference>
<evidence type="ECO:0000256" key="2">
    <source>
        <dbReference type="HAMAP-Rule" id="MF_00048"/>
    </source>
</evidence>
<sequence length="127" mass="14490">MWPKLGPTNTGKRAEQAACRYLQKHKLKIIAKNYSCRFGEIDIVCLSDQHLVFVEVRYRRTAHYGSAAETVNFAKQQRIILTARHYLSCNAGAKQYSELPCRFDVIEASPGNSGELQLNWLPNAFQE</sequence>
<dbReference type="InterPro" id="IPR011335">
    <property type="entry name" value="Restrct_endonuc-II-like"/>
</dbReference>
<dbReference type="PANTHER" id="PTHR34039">
    <property type="entry name" value="UPF0102 PROTEIN YRAN"/>
    <property type="match status" value="1"/>
</dbReference>
<comment type="caution">
    <text evidence="3">The sequence shown here is derived from an EMBL/GenBank/DDBJ whole genome shotgun (WGS) entry which is preliminary data.</text>
</comment>
<keyword evidence="3" id="KW-0378">Hydrolase</keyword>
<dbReference type="AlphaFoldDB" id="A0A840R6F4"/>
<dbReference type="Pfam" id="PF02021">
    <property type="entry name" value="UPF0102"/>
    <property type="match status" value="1"/>
</dbReference>
<evidence type="ECO:0000313" key="3">
    <source>
        <dbReference type="EMBL" id="MBB5188118.1"/>
    </source>
</evidence>
<dbReference type="RefSeq" id="WP_184463226.1">
    <property type="nucleotide sequence ID" value="NZ_JACHHW010000006.1"/>
</dbReference>
<dbReference type="EMBL" id="JACHHW010000006">
    <property type="protein sequence ID" value="MBB5188118.1"/>
    <property type="molecule type" value="Genomic_DNA"/>
</dbReference>
<gene>
    <name evidence="3" type="ORF">HNQ57_002397</name>
</gene>
<comment type="similarity">
    <text evidence="1 2">Belongs to the UPF0102 family.</text>
</comment>
<dbReference type="NCBIfam" id="NF009150">
    <property type="entry name" value="PRK12497.1-3"/>
    <property type="match status" value="1"/>
</dbReference>
<dbReference type="InterPro" id="IPR011856">
    <property type="entry name" value="tRNA_endonuc-like_dom_sf"/>
</dbReference>
<dbReference type="Proteomes" id="UP000536640">
    <property type="component" value="Unassembled WGS sequence"/>
</dbReference>
<accession>A0A840R6F4</accession>
<dbReference type="PANTHER" id="PTHR34039:SF1">
    <property type="entry name" value="UPF0102 PROTEIN YRAN"/>
    <property type="match status" value="1"/>
</dbReference>
<dbReference type="NCBIfam" id="TIGR00252">
    <property type="entry name" value="YraN family protein"/>
    <property type="match status" value="1"/>
</dbReference>
<keyword evidence="3" id="KW-0540">Nuclease</keyword>
<dbReference type="SUPFAM" id="SSF52980">
    <property type="entry name" value="Restriction endonuclease-like"/>
    <property type="match status" value="1"/>
</dbReference>
<reference evidence="3 4" key="1">
    <citation type="submission" date="2020-08" db="EMBL/GenBank/DDBJ databases">
        <title>Genomic Encyclopedia of Type Strains, Phase IV (KMG-IV): sequencing the most valuable type-strain genomes for metagenomic binning, comparative biology and taxonomic classification.</title>
        <authorList>
            <person name="Goeker M."/>
        </authorList>
    </citation>
    <scope>NUCLEOTIDE SEQUENCE [LARGE SCALE GENOMIC DNA]</scope>
    <source>
        <strain evidence="3 4">DSM 25701</strain>
    </source>
</reference>
<evidence type="ECO:0000313" key="4">
    <source>
        <dbReference type="Proteomes" id="UP000536640"/>
    </source>
</evidence>
<dbReference type="GO" id="GO:0003676">
    <property type="term" value="F:nucleic acid binding"/>
    <property type="evidence" value="ECO:0007669"/>
    <property type="project" value="InterPro"/>
</dbReference>
<keyword evidence="3" id="KW-0255">Endonuclease</keyword>
<evidence type="ECO:0000256" key="1">
    <source>
        <dbReference type="ARBA" id="ARBA00006738"/>
    </source>
</evidence>
<organism evidence="3 4">
    <name type="scientific">Zhongshania antarctica</name>
    <dbReference type="NCBI Taxonomy" id="641702"/>
    <lineage>
        <taxon>Bacteria</taxon>
        <taxon>Pseudomonadati</taxon>
        <taxon>Pseudomonadota</taxon>
        <taxon>Gammaproteobacteria</taxon>
        <taxon>Cellvibrionales</taxon>
        <taxon>Spongiibacteraceae</taxon>
        <taxon>Zhongshania</taxon>
    </lineage>
</organism>
<dbReference type="CDD" id="cd20736">
    <property type="entry name" value="PoNe_Nuclease"/>
    <property type="match status" value="1"/>
</dbReference>
<dbReference type="GO" id="GO:0004519">
    <property type="term" value="F:endonuclease activity"/>
    <property type="evidence" value="ECO:0007669"/>
    <property type="project" value="UniProtKB-KW"/>
</dbReference>